<evidence type="ECO:0000256" key="2">
    <source>
        <dbReference type="ARBA" id="ARBA00023125"/>
    </source>
</evidence>
<dbReference type="PROSITE" id="PS50977">
    <property type="entry name" value="HTH_TETR_2"/>
    <property type="match status" value="1"/>
</dbReference>
<keyword evidence="6" id="KW-0614">Plasmid</keyword>
<keyword evidence="2 4" id="KW-0238">DNA-binding</keyword>
<dbReference type="EMBL" id="KU922118">
    <property type="protein sequence ID" value="ANC67839.1"/>
    <property type="molecule type" value="Genomic_DNA"/>
</dbReference>
<dbReference type="GO" id="GO:0003700">
    <property type="term" value="F:DNA-binding transcription factor activity"/>
    <property type="evidence" value="ECO:0007669"/>
    <property type="project" value="TreeGrafter"/>
</dbReference>
<reference evidence="6" key="1">
    <citation type="submission" date="2016-03" db="EMBL/GenBank/DDBJ databases">
        <authorList>
            <person name="Munro J.E."/>
            <person name="Coleman N.V."/>
        </authorList>
    </citation>
    <scope>NUCLEOTIDE SEQUENCE</scope>
    <source>
        <strain evidence="6">EL1</strain>
        <plasmid evidence="6">pDCA</plasmid>
    </source>
</reference>
<keyword evidence="1" id="KW-0805">Transcription regulation</keyword>
<gene>
    <name evidence="6" type="primary">tetR1</name>
</gene>
<dbReference type="Gene3D" id="1.10.357.10">
    <property type="entry name" value="Tetracycline Repressor, domain 2"/>
    <property type="match status" value="1"/>
</dbReference>
<proteinExistence type="predicted"/>
<evidence type="ECO:0000256" key="4">
    <source>
        <dbReference type="PROSITE-ProRule" id="PRU00335"/>
    </source>
</evidence>
<dbReference type="InterPro" id="IPR001647">
    <property type="entry name" value="HTH_TetR"/>
</dbReference>
<dbReference type="InterPro" id="IPR036271">
    <property type="entry name" value="Tet_transcr_reg_TetR-rel_C_sf"/>
</dbReference>
<dbReference type="GO" id="GO:0000976">
    <property type="term" value="F:transcription cis-regulatory region binding"/>
    <property type="evidence" value="ECO:0007669"/>
    <property type="project" value="TreeGrafter"/>
</dbReference>
<evidence type="ECO:0000256" key="1">
    <source>
        <dbReference type="ARBA" id="ARBA00023015"/>
    </source>
</evidence>
<evidence type="ECO:0000256" key="3">
    <source>
        <dbReference type="ARBA" id="ARBA00023163"/>
    </source>
</evidence>
<dbReference type="SUPFAM" id="SSF48498">
    <property type="entry name" value="Tetracyclin repressor-like, C-terminal domain"/>
    <property type="match status" value="1"/>
</dbReference>
<geneLocation type="plasmid" evidence="6">
    <name>pDCA</name>
</geneLocation>
<dbReference type="InterPro" id="IPR050109">
    <property type="entry name" value="HTH-type_TetR-like_transc_reg"/>
</dbReference>
<dbReference type="RefSeq" id="WP_126281606.1">
    <property type="nucleotide sequence ID" value="NZ_KU922118.1"/>
</dbReference>
<dbReference type="Pfam" id="PF00440">
    <property type="entry name" value="TetR_N"/>
    <property type="match status" value="1"/>
</dbReference>
<accession>A0A168S3M7</accession>
<feature type="DNA-binding region" description="H-T-H motif" evidence="4">
    <location>
        <begin position="28"/>
        <end position="47"/>
    </location>
</feature>
<evidence type="ECO:0000313" key="6">
    <source>
        <dbReference type="EMBL" id="ANC67839.1"/>
    </source>
</evidence>
<feature type="domain" description="HTH tetR-type" evidence="5">
    <location>
        <begin position="6"/>
        <end position="65"/>
    </location>
</feature>
<sequence length="198" mass="21785">MVGKKIAAHERLLAAAEQELIKNDGHMEISAVAKRAGASAGLTYHHFGSKTGLVAAVVDRFYEPLRDILLGDAISADLAWRERERARTSAMIDYFYEHPLAPLIAGRLAREPEVLDIERSHMQALLSHGARNIAQGQKLGLICPELDPDIVVAMLMGGIRLAIDQALLDDNPPTKIELLNQLWQLISNTLQLEPIGDQ</sequence>
<dbReference type="InterPro" id="IPR009057">
    <property type="entry name" value="Homeodomain-like_sf"/>
</dbReference>
<evidence type="ECO:0000259" key="5">
    <source>
        <dbReference type="PROSITE" id="PS50977"/>
    </source>
</evidence>
<dbReference type="PANTHER" id="PTHR30055">
    <property type="entry name" value="HTH-TYPE TRANSCRIPTIONAL REGULATOR RUTR"/>
    <property type="match status" value="1"/>
</dbReference>
<dbReference type="SUPFAM" id="SSF46689">
    <property type="entry name" value="Homeodomain-like"/>
    <property type="match status" value="1"/>
</dbReference>
<organism evidence="6">
    <name type="scientific">Ancylobacter novellus</name>
    <name type="common">Thiobacillus novellus</name>
    <dbReference type="NCBI Taxonomy" id="921"/>
    <lineage>
        <taxon>Bacteria</taxon>
        <taxon>Pseudomonadati</taxon>
        <taxon>Pseudomonadota</taxon>
        <taxon>Alphaproteobacteria</taxon>
        <taxon>Hyphomicrobiales</taxon>
        <taxon>Xanthobacteraceae</taxon>
        <taxon>Ancylobacter</taxon>
    </lineage>
</organism>
<dbReference type="PANTHER" id="PTHR30055:SF234">
    <property type="entry name" value="HTH-TYPE TRANSCRIPTIONAL REGULATOR BETI"/>
    <property type="match status" value="1"/>
</dbReference>
<protein>
    <submittedName>
        <fullName evidence="6">TetR family transcriptional regulator</fullName>
    </submittedName>
</protein>
<dbReference type="AlphaFoldDB" id="A0A168S3M7"/>
<keyword evidence="3" id="KW-0804">Transcription</keyword>
<name>A0A168S3M7_ANCNO</name>